<name>A0A381Q516_9ZZZZ</name>
<dbReference type="InterPro" id="IPR001737">
    <property type="entry name" value="KsgA/Erm"/>
</dbReference>
<accession>A0A381Q516</accession>
<evidence type="ECO:0000256" key="2">
    <source>
        <dbReference type="ARBA" id="ARBA00022552"/>
    </source>
</evidence>
<keyword evidence="2" id="KW-0698">rRNA processing</keyword>
<dbReference type="CDD" id="cd02440">
    <property type="entry name" value="AdoMet_MTases"/>
    <property type="match status" value="1"/>
</dbReference>
<keyword evidence="1" id="KW-0963">Cytoplasm</keyword>
<evidence type="ECO:0000256" key="4">
    <source>
        <dbReference type="ARBA" id="ARBA00022679"/>
    </source>
</evidence>
<evidence type="ECO:0000256" key="1">
    <source>
        <dbReference type="ARBA" id="ARBA00022490"/>
    </source>
</evidence>
<dbReference type="AlphaFoldDB" id="A0A381Q516"/>
<evidence type="ECO:0000256" key="6">
    <source>
        <dbReference type="ARBA" id="ARBA00022884"/>
    </source>
</evidence>
<dbReference type="PROSITE" id="PS51689">
    <property type="entry name" value="SAM_RNA_A_N6_MT"/>
    <property type="match status" value="1"/>
</dbReference>
<dbReference type="Pfam" id="PF00398">
    <property type="entry name" value="RrnaAD"/>
    <property type="match status" value="1"/>
</dbReference>
<feature type="domain" description="Ribosomal RNA adenine methylase transferase N-terminal" evidence="7">
    <location>
        <begin position="16"/>
        <end position="190"/>
    </location>
</feature>
<organism evidence="8">
    <name type="scientific">marine metagenome</name>
    <dbReference type="NCBI Taxonomy" id="408172"/>
    <lineage>
        <taxon>unclassified sequences</taxon>
        <taxon>metagenomes</taxon>
        <taxon>ecological metagenomes</taxon>
    </lineage>
</organism>
<gene>
    <name evidence="8" type="ORF">METZ01_LOCUS27014</name>
</gene>
<keyword evidence="3" id="KW-0489">Methyltransferase</keyword>
<dbReference type="SUPFAM" id="SSF53335">
    <property type="entry name" value="S-adenosyl-L-methionine-dependent methyltransferases"/>
    <property type="match status" value="1"/>
</dbReference>
<dbReference type="InterPro" id="IPR020598">
    <property type="entry name" value="rRNA_Ade_methylase_Trfase_N"/>
</dbReference>
<dbReference type="PANTHER" id="PTHR11727">
    <property type="entry name" value="DIMETHYLADENOSINE TRANSFERASE"/>
    <property type="match status" value="1"/>
</dbReference>
<dbReference type="SMART" id="SM00650">
    <property type="entry name" value="rADc"/>
    <property type="match status" value="1"/>
</dbReference>
<keyword evidence="5" id="KW-0949">S-adenosyl-L-methionine</keyword>
<evidence type="ECO:0000313" key="8">
    <source>
        <dbReference type="EMBL" id="SUZ74160.1"/>
    </source>
</evidence>
<dbReference type="PANTHER" id="PTHR11727:SF7">
    <property type="entry name" value="DIMETHYLADENOSINE TRANSFERASE-RELATED"/>
    <property type="match status" value="1"/>
</dbReference>
<dbReference type="GO" id="GO:0000179">
    <property type="term" value="F:rRNA (adenine-N6,N6-)-dimethyltransferase activity"/>
    <property type="evidence" value="ECO:0007669"/>
    <property type="project" value="InterPro"/>
</dbReference>
<dbReference type="InterPro" id="IPR020596">
    <property type="entry name" value="rRNA_Ade_Mease_Trfase_CS"/>
</dbReference>
<dbReference type="GO" id="GO:0003723">
    <property type="term" value="F:RNA binding"/>
    <property type="evidence" value="ECO:0007669"/>
    <property type="project" value="UniProtKB-KW"/>
</dbReference>
<dbReference type="InterPro" id="IPR029063">
    <property type="entry name" value="SAM-dependent_MTases_sf"/>
</dbReference>
<evidence type="ECO:0000256" key="5">
    <source>
        <dbReference type="ARBA" id="ARBA00022691"/>
    </source>
</evidence>
<keyword evidence="4" id="KW-0808">Transferase</keyword>
<dbReference type="Gene3D" id="1.10.8.100">
    <property type="entry name" value="Ribosomal RNA adenine dimethylase-like, domain 2"/>
    <property type="match status" value="1"/>
</dbReference>
<proteinExistence type="inferred from homology"/>
<dbReference type="InterPro" id="IPR011530">
    <property type="entry name" value="rRNA_adenine_dimethylase"/>
</dbReference>
<reference evidence="8" key="1">
    <citation type="submission" date="2018-05" db="EMBL/GenBank/DDBJ databases">
        <authorList>
            <person name="Lanie J.A."/>
            <person name="Ng W.-L."/>
            <person name="Kazmierczak K.M."/>
            <person name="Andrzejewski T.M."/>
            <person name="Davidsen T.M."/>
            <person name="Wayne K.J."/>
            <person name="Tettelin H."/>
            <person name="Glass J.I."/>
            <person name="Rusch D."/>
            <person name="Podicherti R."/>
            <person name="Tsui H.-C.T."/>
            <person name="Winkler M.E."/>
        </authorList>
    </citation>
    <scope>NUCLEOTIDE SEQUENCE</scope>
</reference>
<sequence>MAKKKWGQNFLIHQKVAEIIVDAADVQNEDSILEIGPGHGMLTRSLLKRNAQVTAVEVDPELCDKLRKQFENVEGFTLLEQDVMELAPEALAKLVSAHAKVVANLPYNIVTPLLLRILPVRKTWQSLTLMIQLEVARRICATPESGKSYGPLSLVGALGFQSKIIKTIRPDSFRPAPKVDSSVIRLVPRNSGLTHEEEKLFLKWSHLLFQQRRKTLLNGIRSHFPEWYQNCEDLLSEKFALRRPESLAFTEWLNLFEDYLQNEKNESC</sequence>
<dbReference type="HAMAP" id="MF_00607">
    <property type="entry name" value="16SrRNA_methyltr_A"/>
    <property type="match status" value="1"/>
</dbReference>
<dbReference type="NCBIfam" id="TIGR00755">
    <property type="entry name" value="ksgA"/>
    <property type="match status" value="1"/>
</dbReference>
<evidence type="ECO:0000256" key="3">
    <source>
        <dbReference type="ARBA" id="ARBA00022603"/>
    </source>
</evidence>
<keyword evidence="6" id="KW-0694">RNA-binding</keyword>
<dbReference type="EMBL" id="UINC01001202">
    <property type="protein sequence ID" value="SUZ74160.1"/>
    <property type="molecule type" value="Genomic_DNA"/>
</dbReference>
<dbReference type="PROSITE" id="PS01131">
    <property type="entry name" value="RRNA_A_DIMETH"/>
    <property type="match status" value="1"/>
</dbReference>
<protein>
    <recommendedName>
        <fullName evidence="7">Ribosomal RNA adenine methylase transferase N-terminal domain-containing protein</fullName>
    </recommendedName>
</protein>
<dbReference type="Gene3D" id="3.40.50.150">
    <property type="entry name" value="Vaccinia Virus protein VP39"/>
    <property type="match status" value="1"/>
</dbReference>
<dbReference type="InterPro" id="IPR023165">
    <property type="entry name" value="rRNA_Ade_diMease-like_C"/>
</dbReference>
<evidence type="ECO:0000259" key="7">
    <source>
        <dbReference type="SMART" id="SM00650"/>
    </source>
</evidence>